<keyword evidence="6" id="KW-0539">Nucleus</keyword>
<keyword evidence="10" id="KW-1185">Reference proteome</keyword>
<feature type="domain" description="Zn(2)-C6 fungal-type" evidence="8">
    <location>
        <begin position="20"/>
        <end position="50"/>
    </location>
</feature>
<protein>
    <recommendedName>
        <fullName evidence="8">Zn(2)-C6 fungal-type domain-containing protein</fullName>
    </recommendedName>
</protein>
<feature type="region of interest" description="Disordered" evidence="7">
    <location>
        <begin position="1"/>
        <end position="20"/>
    </location>
</feature>
<dbReference type="InterPro" id="IPR001138">
    <property type="entry name" value="Zn2Cys6_DnaBD"/>
</dbReference>
<reference evidence="9 10" key="1">
    <citation type="journal article" date="2023" name="IMA Fungus">
        <title>Comparative genomic study of the Penicillium genus elucidates a diverse pangenome and 15 lateral gene transfer events.</title>
        <authorList>
            <person name="Petersen C."/>
            <person name="Sorensen T."/>
            <person name="Nielsen M.R."/>
            <person name="Sondergaard T.E."/>
            <person name="Sorensen J.L."/>
            <person name="Fitzpatrick D.A."/>
            <person name="Frisvad J.C."/>
            <person name="Nielsen K.L."/>
        </authorList>
    </citation>
    <scope>NUCLEOTIDE SEQUENCE [LARGE SCALE GENOMIC DNA]</scope>
    <source>
        <strain evidence="9 10">IBT 35679</strain>
    </source>
</reference>
<evidence type="ECO:0000256" key="3">
    <source>
        <dbReference type="ARBA" id="ARBA00023015"/>
    </source>
</evidence>
<evidence type="ECO:0000313" key="10">
    <source>
        <dbReference type="Proteomes" id="UP001220324"/>
    </source>
</evidence>
<keyword evidence="4" id="KW-0238">DNA-binding</keyword>
<name>A0AAD6D8Z2_9EURO</name>
<dbReference type="PROSITE" id="PS50048">
    <property type="entry name" value="ZN2_CY6_FUNGAL_2"/>
    <property type="match status" value="1"/>
</dbReference>
<dbReference type="InterPro" id="IPR050987">
    <property type="entry name" value="AtrR-like"/>
</dbReference>
<evidence type="ECO:0000259" key="8">
    <source>
        <dbReference type="PROSITE" id="PS50048"/>
    </source>
</evidence>
<evidence type="ECO:0000256" key="1">
    <source>
        <dbReference type="ARBA" id="ARBA00004123"/>
    </source>
</evidence>
<dbReference type="Proteomes" id="UP001220324">
    <property type="component" value="Unassembled WGS sequence"/>
</dbReference>
<evidence type="ECO:0000256" key="4">
    <source>
        <dbReference type="ARBA" id="ARBA00023125"/>
    </source>
</evidence>
<dbReference type="EMBL" id="JAQIZZ010000001">
    <property type="protein sequence ID" value="KAJ5556947.1"/>
    <property type="molecule type" value="Genomic_DNA"/>
</dbReference>
<dbReference type="PANTHER" id="PTHR46910">
    <property type="entry name" value="TRANSCRIPTION FACTOR PDR1"/>
    <property type="match status" value="1"/>
</dbReference>
<accession>A0AAD6D8Z2</accession>
<dbReference type="Pfam" id="PF04082">
    <property type="entry name" value="Fungal_trans"/>
    <property type="match status" value="1"/>
</dbReference>
<evidence type="ECO:0000256" key="7">
    <source>
        <dbReference type="SAM" id="MobiDB-lite"/>
    </source>
</evidence>
<comment type="subcellular location">
    <subcellularLocation>
        <location evidence="1">Nucleus</location>
    </subcellularLocation>
</comment>
<dbReference type="PANTHER" id="PTHR46910:SF37">
    <property type="entry name" value="ZN(II)2CYS6 TRANSCRIPTION FACTOR (EUROFUNG)"/>
    <property type="match status" value="1"/>
</dbReference>
<dbReference type="GO" id="GO:0000981">
    <property type="term" value="F:DNA-binding transcription factor activity, RNA polymerase II-specific"/>
    <property type="evidence" value="ECO:0007669"/>
    <property type="project" value="InterPro"/>
</dbReference>
<keyword evidence="2" id="KW-0479">Metal-binding</keyword>
<dbReference type="GO" id="GO:0003677">
    <property type="term" value="F:DNA binding"/>
    <property type="evidence" value="ECO:0007669"/>
    <property type="project" value="UniProtKB-KW"/>
</dbReference>
<evidence type="ECO:0000313" key="9">
    <source>
        <dbReference type="EMBL" id="KAJ5556947.1"/>
    </source>
</evidence>
<dbReference type="SMART" id="SM00066">
    <property type="entry name" value="GAL4"/>
    <property type="match status" value="1"/>
</dbReference>
<dbReference type="PROSITE" id="PS00463">
    <property type="entry name" value="ZN2_CY6_FUNGAL_1"/>
    <property type="match status" value="1"/>
</dbReference>
<dbReference type="InterPro" id="IPR007219">
    <property type="entry name" value="XnlR_reg_dom"/>
</dbReference>
<gene>
    <name evidence="9" type="ORF">N7494_000862</name>
</gene>
<dbReference type="GO" id="GO:0006351">
    <property type="term" value="P:DNA-templated transcription"/>
    <property type="evidence" value="ECO:0007669"/>
    <property type="project" value="InterPro"/>
</dbReference>
<evidence type="ECO:0000256" key="2">
    <source>
        <dbReference type="ARBA" id="ARBA00022723"/>
    </source>
</evidence>
<comment type="caution">
    <text evidence="9">The sequence shown here is derived from an EMBL/GenBank/DDBJ whole genome shotgun (WGS) entry which is preliminary data.</text>
</comment>
<evidence type="ECO:0000256" key="6">
    <source>
        <dbReference type="ARBA" id="ARBA00023242"/>
    </source>
</evidence>
<dbReference type="CDD" id="cd00067">
    <property type="entry name" value="GAL4"/>
    <property type="match status" value="1"/>
</dbReference>
<dbReference type="InterPro" id="IPR036864">
    <property type="entry name" value="Zn2-C6_fun-type_DNA-bd_sf"/>
</dbReference>
<dbReference type="SUPFAM" id="SSF57701">
    <property type="entry name" value="Zn2/Cys6 DNA-binding domain"/>
    <property type="match status" value="1"/>
</dbReference>
<organism evidence="9 10">
    <name type="scientific">Penicillium frequentans</name>
    <dbReference type="NCBI Taxonomy" id="3151616"/>
    <lineage>
        <taxon>Eukaryota</taxon>
        <taxon>Fungi</taxon>
        <taxon>Dikarya</taxon>
        <taxon>Ascomycota</taxon>
        <taxon>Pezizomycotina</taxon>
        <taxon>Eurotiomycetes</taxon>
        <taxon>Eurotiomycetidae</taxon>
        <taxon>Eurotiales</taxon>
        <taxon>Aspergillaceae</taxon>
        <taxon>Penicillium</taxon>
    </lineage>
</organism>
<keyword evidence="3" id="KW-0805">Transcription regulation</keyword>
<dbReference type="Pfam" id="PF00172">
    <property type="entry name" value="Zn_clus"/>
    <property type="match status" value="1"/>
</dbReference>
<proteinExistence type="predicted"/>
<keyword evidence="5" id="KW-0804">Transcription</keyword>
<dbReference type="CDD" id="cd12148">
    <property type="entry name" value="fungal_TF_MHR"/>
    <property type="match status" value="1"/>
</dbReference>
<dbReference type="AlphaFoldDB" id="A0AAD6D8Z2"/>
<dbReference type="Gene3D" id="4.10.240.10">
    <property type="entry name" value="Zn(2)-C6 fungal-type DNA-binding domain"/>
    <property type="match status" value="1"/>
</dbReference>
<sequence length="686" mass="76937">MQKTRKRPRLSSEADSTTPACNQCRSRKIRCDRNQPECSACCKAGVSCDFSASFKRTNPARQLLHDFSSVLGRLDHVDRSLARLSEQVKSLTANCIVTTEPLPLPTTKDRNAPEMDTEEGFHDDMASKQDLLTVGCGERLYSYPAALCLFRASQKLLRAALHTEPPSLHGPLAGGVGNPALRPSLLRHYEMFPFRQGCTEPPITSDQRPITPPPQDVLYSVLDRYLNHINLHTPVFEAGVLYEIIPECYRSNGPSDHRAWLVCLNSIVLLTLHLDARVARRSGLDIDPWRKHSEVISDALNNCRRALAELDALSQPTMVNIQALIMLALVTREFFINAVFEKVCSAACKIARSIGLHRCVGTVNDSALQARQRLFWILYAMDKTRVFLSGHSPDLYLFDSEFQPLPYTPLMPVEMQLKSTAAHMMAVWEEIYIGLYSARAVFLGAEHRREQLHRLNRLCDERLPSHPSLVSRDPGLRLMQLEIKYCYHVSKILIHRCHRTAEEWQITREHAVSALKIITDVFEEPVTPGSCMVLGRMFQNYPLVAFHDLCARFLTGEGAVDLAGIVPQLISVRRQLSSLENKDIPNAYVTKLHLGVAWCTELMSMITDSSEALEPTPCLLTPSTITDVGDFRPSGSVGHESATYLPGTNNTLTREQADIFETSDSPDYFFDPALLEVLLSEGHFAT</sequence>
<dbReference type="GO" id="GO:0005634">
    <property type="term" value="C:nucleus"/>
    <property type="evidence" value="ECO:0007669"/>
    <property type="project" value="UniProtKB-SubCell"/>
</dbReference>
<evidence type="ECO:0000256" key="5">
    <source>
        <dbReference type="ARBA" id="ARBA00023163"/>
    </source>
</evidence>
<dbReference type="GO" id="GO:0008270">
    <property type="term" value="F:zinc ion binding"/>
    <property type="evidence" value="ECO:0007669"/>
    <property type="project" value="InterPro"/>
</dbReference>